<accession>A0ACC2DM31</accession>
<evidence type="ECO:0000313" key="1">
    <source>
        <dbReference type="EMBL" id="KAJ7555219.1"/>
    </source>
</evidence>
<reference evidence="2" key="1">
    <citation type="journal article" date="2024" name="Proc. Natl. Acad. Sci. U.S.A.">
        <title>Extraordinary preservation of gene collinearity over three hundred million years revealed in homosporous lycophytes.</title>
        <authorList>
            <person name="Li C."/>
            <person name="Wickell D."/>
            <person name="Kuo L.Y."/>
            <person name="Chen X."/>
            <person name="Nie B."/>
            <person name="Liao X."/>
            <person name="Peng D."/>
            <person name="Ji J."/>
            <person name="Jenkins J."/>
            <person name="Williams M."/>
            <person name="Shu S."/>
            <person name="Plott C."/>
            <person name="Barry K."/>
            <person name="Rajasekar S."/>
            <person name="Grimwood J."/>
            <person name="Han X."/>
            <person name="Sun S."/>
            <person name="Hou Z."/>
            <person name="He W."/>
            <person name="Dai G."/>
            <person name="Sun C."/>
            <person name="Schmutz J."/>
            <person name="Leebens-Mack J.H."/>
            <person name="Li F.W."/>
            <person name="Wang L."/>
        </authorList>
    </citation>
    <scope>NUCLEOTIDE SEQUENCE [LARGE SCALE GENOMIC DNA]</scope>
    <source>
        <strain evidence="2">cv. PW_Plant_1</strain>
    </source>
</reference>
<organism evidence="1 2">
    <name type="scientific">Diphasiastrum complanatum</name>
    <name type="common">Issler's clubmoss</name>
    <name type="synonym">Lycopodium complanatum</name>
    <dbReference type="NCBI Taxonomy" id="34168"/>
    <lineage>
        <taxon>Eukaryota</taxon>
        <taxon>Viridiplantae</taxon>
        <taxon>Streptophyta</taxon>
        <taxon>Embryophyta</taxon>
        <taxon>Tracheophyta</taxon>
        <taxon>Lycopodiopsida</taxon>
        <taxon>Lycopodiales</taxon>
        <taxon>Lycopodiaceae</taxon>
        <taxon>Lycopodioideae</taxon>
        <taxon>Diphasiastrum</taxon>
    </lineage>
</organism>
<name>A0ACC2DM31_DIPCM</name>
<dbReference type="EMBL" id="CM055096">
    <property type="protein sequence ID" value="KAJ7555219.1"/>
    <property type="molecule type" value="Genomic_DNA"/>
</dbReference>
<dbReference type="Proteomes" id="UP001162992">
    <property type="component" value="Chromosome 5"/>
</dbReference>
<gene>
    <name evidence="1" type="ORF">O6H91_05G027000</name>
</gene>
<keyword evidence="2" id="KW-1185">Reference proteome</keyword>
<evidence type="ECO:0000313" key="2">
    <source>
        <dbReference type="Proteomes" id="UP001162992"/>
    </source>
</evidence>
<protein>
    <submittedName>
        <fullName evidence="1">Uncharacterized protein</fullName>
    </submittedName>
</protein>
<sequence length="134" mass="14153">MFNLSSTASTPGVTASSAPSALFSSIPSALFGTEASIDTPSSGKGGAFSFSFPSGSTPSATFFSKLLFVVAIRAFNSSKMADDPQLPIHTSRLARHLYKREGFFTTGAQLNDFLDQQTYEIVASEVRVASIAQV</sequence>
<comment type="caution">
    <text evidence="1">The sequence shown here is derived from an EMBL/GenBank/DDBJ whole genome shotgun (WGS) entry which is preliminary data.</text>
</comment>
<proteinExistence type="predicted"/>